<gene>
    <name evidence="7" type="ORF">ASIM_LOCUS3071</name>
</gene>
<dbReference type="InterPro" id="IPR050401">
    <property type="entry name" value="Cyclic_nucleotide_synthase"/>
</dbReference>
<evidence type="ECO:0000256" key="4">
    <source>
        <dbReference type="ARBA" id="ARBA00023239"/>
    </source>
</evidence>
<keyword evidence="8" id="KW-1185">Reference proteome</keyword>
<evidence type="ECO:0000256" key="3">
    <source>
        <dbReference type="ARBA" id="ARBA00022741"/>
    </source>
</evidence>
<dbReference type="PROSITE" id="PS50011">
    <property type="entry name" value="PROTEIN_KINASE_DOM"/>
    <property type="match status" value="1"/>
</dbReference>
<dbReference type="GO" id="GO:0004016">
    <property type="term" value="F:adenylate cyclase activity"/>
    <property type="evidence" value="ECO:0007669"/>
    <property type="project" value="TreeGrafter"/>
</dbReference>
<keyword evidence="4" id="KW-0456">Lyase</keyword>
<dbReference type="GO" id="GO:0004672">
    <property type="term" value="F:protein kinase activity"/>
    <property type="evidence" value="ECO:0007669"/>
    <property type="project" value="InterPro"/>
</dbReference>
<evidence type="ECO:0000256" key="5">
    <source>
        <dbReference type="ARBA" id="ARBA00023293"/>
    </source>
</evidence>
<dbReference type="OrthoDB" id="60033at2759"/>
<evidence type="ECO:0000313" key="9">
    <source>
        <dbReference type="WBParaSite" id="ASIM_0000322901-mRNA-1"/>
    </source>
</evidence>
<evidence type="ECO:0000256" key="1">
    <source>
        <dbReference type="ARBA" id="ARBA00001436"/>
    </source>
</evidence>
<dbReference type="EC" id="4.6.1.2" evidence="2"/>
<dbReference type="SMART" id="SM00220">
    <property type="entry name" value="S_TKc"/>
    <property type="match status" value="1"/>
</dbReference>
<evidence type="ECO:0000256" key="2">
    <source>
        <dbReference type="ARBA" id="ARBA00012202"/>
    </source>
</evidence>
<dbReference type="Gene3D" id="1.10.510.10">
    <property type="entry name" value="Transferase(Phosphotransferase) domain 1"/>
    <property type="match status" value="1"/>
</dbReference>
<evidence type="ECO:0000259" key="6">
    <source>
        <dbReference type="PROSITE" id="PS50011"/>
    </source>
</evidence>
<dbReference type="GO" id="GO:0001653">
    <property type="term" value="F:peptide receptor activity"/>
    <property type="evidence" value="ECO:0007669"/>
    <property type="project" value="TreeGrafter"/>
</dbReference>
<dbReference type="InterPro" id="IPR011009">
    <property type="entry name" value="Kinase-like_dom_sf"/>
</dbReference>
<dbReference type="PANTHER" id="PTHR11920:SF498">
    <property type="entry name" value="RECEPTOR-TYPE GUANYLATE CYCLASE GCY-8"/>
    <property type="match status" value="1"/>
</dbReference>
<dbReference type="Proteomes" id="UP000267096">
    <property type="component" value="Unassembled WGS sequence"/>
</dbReference>
<dbReference type="PANTHER" id="PTHR11920">
    <property type="entry name" value="GUANYLYL CYCLASE"/>
    <property type="match status" value="1"/>
</dbReference>
<protein>
    <recommendedName>
        <fullName evidence="2">guanylate cyclase</fullName>
        <ecNumber evidence="2">4.6.1.2</ecNumber>
    </recommendedName>
</protein>
<dbReference type="SUPFAM" id="SSF56112">
    <property type="entry name" value="Protein kinase-like (PK-like)"/>
    <property type="match status" value="1"/>
</dbReference>
<name>A0A0M3J6N9_ANISI</name>
<keyword evidence="3" id="KW-0547">Nucleotide-binding</keyword>
<accession>A0A0M3J6N9</accession>
<dbReference type="GO" id="GO:0007168">
    <property type="term" value="P:receptor guanylyl cyclase signaling pathway"/>
    <property type="evidence" value="ECO:0007669"/>
    <property type="project" value="TreeGrafter"/>
</dbReference>
<reference evidence="9" key="1">
    <citation type="submission" date="2017-02" db="UniProtKB">
        <authorList>
            <consortium name="WormBaseParasite"/>
        </authorList>
    </citation>
    <scope>IDENTIFICATION</scope>
</reference>
<dbReference type="AlphaFoldDB" id="A0A0M3J6N9"/>
<organism evidence="9">
    <name type="scientific">Anisakis simplex</name>
    <name type="common">Herring worm</name>
    <dbReference type="NCBI Taxonomy" id="6269"/>
    <lineage>
        <taxon>Eukaryota</taxon>
        <taxon>Metazoa</taxon>
        <taxon>Ecdysozoa</taxon>
        <taxon>Nematoda</taxon>
        <taxon>Chromadorea</taxon>
        <taxon>Rhabditida</taxon>
        <taxon>Spirurina</taxon>
        <taxon>Ascaridomorpha</taxon>
        <taxon>Ascaridoidea</taxon>
        <taxon>Anisakidae</taxon>
        <taxon>Anisakis</taxon>
        <taxon>Anisakis simplex complex</taxon>
    </lineage>
</organism>
<dbReference type="WBParaSite" id="ASIM_0000322901-mRNA-1">
    <property type="protein sequence ID" value="ASIM_0000322901-mRNA-1"/>
    <property type="gene ID" value="ASIM_0000322901"/>
</dbReference>
<dbReference type="EMBL" id="UYRR01004518">
    <property type="protein sequence ID" value="VDK21104.1"/>
    <property type="molecule type" value="Genomic_DNA"/>
</dbReference>
<comment type="catalytic activity">
    <reaction evidence="1">
        <text>GTP = 3',5'-cyclic GMP + diphosphate</text>
        <dbReference type="Rhea" id="RHEA:13665"/>
        <dbReference type="ChEBI" id="CHEBI:33019"/>
        <dbReference type="ChEBI" id="CHEBI:37565"/>
        <dbReference type="ChEBI" id="CHEBI:57746"/>
        <dbReference type="EC" id="4.6.1.2"/>
    </reaction>
</comment>
<dbReference type="GO" id="GO:0005886">
    <property type="term" value="C:plasma membrane"/>
    <property type="evidence" value="ECO:0007669"/>
    <property type="project" value="TreeGrafter"/>
</dbReference>
<sequence length="269" mass="30746">MQVISTLTGIILYFQDIIYNHQIVLDAQFHGAFARDITLGLEYLHASPIGCHGSLSPWACLIDRNWAVRLTDYGIADSLERWQKMGIISVEALREDNEGSTIEKSGSQQKTSVLYCAPEMLRTSESNRRRGIEKNWVQQTMVRRQAGDIYGFGMIMYEILFRSLPFPDKTDITESITILKTDHQIEFLIIESKLHNSTIKNCTFKELVENVRTGKGTFRPSIQNREGMNPDLMSLLLDCWNENPDARPSIHRVRICTETYLKVLVTTVG</sequence>
<dbReference type="InterPro" id="IPR000719">
    <property type="entry name" value="Prot_kinase_dom"/>
</dbReference>
<dbReference type="GO" id="GO:0004383">
    <property type="term" value="F:guanylate cyclase activity"/>
    <property type="evidence" value="ECO:0007669"/>
    <property type="project" value="UniProtKB-EC"/>
</dbReference>
<dbReference type="Pfam" id="PF00069">
    <property type="entry name" value="Pkinase"/>
    <property type="match status" value="1"/>
</dbReference>
<reference evidence="7 8" key="2">
    <citation type="submission" date="2018-11" db="EMBL/GenBank/DDBJ databases">
        <authorList>
            <consortium name="Pathogen Informatics"/>
        </authorList>
    </citation>
    <scope>NUCLEOTIDE SEQUENCE [LARGE SCALE GENOMIC DNA]</scope>
</reference>
<proteinExistence type="predicted"/>
<evidence type="ECO:0000313" key="8">
    <source>
        <dbReference type="Proteomes" id="UP000267096"/>
    </source>
</evidence>
<dbReference type="GO" id="GO:0005524">
    <property type="term" value="F:ATP binding"/>
    <property type="evidence" value="ECO:0007669"/>
    <property type="project" value="InterPro"/>
</dbReference>
<keyword evidence="5" id="KW-0141">cGMP biosynthesis</keyword>
<evidence type="ECO:0000313" key="7">
    <source>
        <dbReference type="EMBL" id="VDK21104.1"/>
    </source>
</evidence>
<feature type="domain" description="Protein kinase" evidence="6">
    <location>
        <begin position="1"/>
        <end position="261"/>
    </location>
</feature>